<dbReference type="EMBL" id="BKCJ010451891">
    <property type="protein sequence ID" value="GFA59480.1"/>
    <property type="molecule type" value="Genomic_DNA"/>
</dbReference>
<evidence type="ECO:0000313" key="2">
    <source>
        <dbReference type="EMBL" id="GFA59480.1"/>
    </source>
</evidence>
<comment type="caution">
    <text evidence="2">The sequence shown here is derived from an EMBL/GenBank/DDBJ whole genome shotgun (WGS) entry which is preliminary data.</text>
</comment>
<dbReference type="AlphaFoldDB" id="A0A699JXH3"/>
<feature type="non-terminal residue" evidence="2">
    <location>
        <position position="1"/>
    </location>
</feature>
<organism evidence="2">
    <name type="scientific">Tanacetum cinerariifolium</name>
    <name type="common">Dalmatian daisy</name>
    <name type="synonym">Chrysanthemum cinerariifolium</name>
    <dbReference type="NCBI Taxonomy" id="118510"/>
    <lineage>
        <taxon>Eukaryota</taxon>
        <taxon>Viridiplantae</taxon>
        <taxon>Streptophyta</taxon>
        <taxon>Embryophyta</taxon>
        <taxon>Tracheophyta</taxon>
        <taxon>Spermatophyta</taxon>
        <taxon>Magnoliopsida</taxon>
        <taxon>eudicotyledons</taxon>
        <taxon>Gunneridae</taxon>
        <taxon>Pentapetalae</taxon>
        <taxon>asterids</taxon>
        <taxon>campanulids</taxon>
        <taxon>Asterales</taxon>
        <taxon>Asteraceae</taxon>
        <taxon>Asteroideae</taxon>
        <taxon>Anthemideae</taxon>
        <taxon>Anthemidinae</taxon>
        <taxon>Tanacetum</taxon>
    </lineage>
</organism>
<proteinExistence type="predicted"/>
<protein>
    <submittedName>
        <fullName evidence="2">Uncharacterized protein</fullName>
    </submittedName>
</protein>
<accession>A0A699JXH3</accession>
<feature type="region of interest" description="Disordered" evidence="1">
    <location>
        <begin position="504"/>
        <end position="532"/>
    </location>
</feature>
<sequence length="532" mass="60171">GLDKGYNRFQRLLSLLEIHGARVSTKDANQKSLRSLPSVWSNISLIMRNKPGIDNLDINDLYNNLKVYEANIKGSSGSSSKSQNAQGSSSYADELMFLFFANQSNSPQLDIEDLEQIDQDDLEEMDLKWQVAMLSMRVKFQRLLSLLEIHGARVSTKDANQKFLRSLPSVWSNISLIMRNKPGIDNLDIDDLYNNLKVYEADIKGSSGSSSKSQNVAFVSTKGTSSTNKLNDAYSVSTTTCHSFQAQGSSSYADELMFLFFANQSNSPQLDIEDLEQIDQDDLEEMDLKWQVAMLSMRVKGNFARDGRSAKNSGNRTRDVGNAWYRGRNIGKRPAKEEDENALVVQDRLGTYDWSYQVEEEPTDFVLMAFTSNHSSYSSINSKHEKLRKANLEIIGYQYGLESIEEQLRIHQQNEVIYEEKIRVLEYVVKDKREEVTETVFDNRSSDENNSLANDRFNKGEGYHAVPPPLTGNFMPPKFDLSLAGLDDSIYKFKITEIVTSLTKDEKDAPKTSTACVDKPKEDRSSAPLIQD</sequence>
<gene>
    <name evidence="2" type="ORF">Tci_631452</name>
</gene>
<evidence type="ECO:0000256" key="1">
    <source>
        <dbReference type="SAM" id="MobiDB-lite"/>
    </source>
</evidence>
<name>A0A699JXH3_TANCI</name>
<reference evidence="2" key="1">
    <citation type="journal article" date="2019" name="Sci. Rep.">
        <title>Draft genome of Tanacetum cinerariifolium, the natural source of mosquito coil.</title>
        <authorList>
            <person name="Yamashiro T."/>
            <person name="Shiraishi A."/>
            <person name="Satake H."/>
            <person name="Nakayama K."/>
        </authorList>
    </citation>
    <scope>NUCLEOTIDE SEQUENCE</scope>
</reference>